<comment type="caution">
    <text evidence="1">The sequence shown here is derived from an EMBL/GenBank/DDBJ whole genome shotgun (WGS) entry which is preliminary data.</text>
</comment>
<dbReference type="EMBL" id="JAHRIP010028646">
    <property type="protein sequence ID" value="MEQ2290935.1"/>
    <property type="molecule type" value="Genomic_DNA"/>
</dbReference>
<name>A0ABV0YAZ4_9TELE</name>
<proteinExistence type="predicted"/>
<keyword evidence="2" id="KW-1185">Reference proteome</keyword>
<evidence type="ECO:0000313" key="1">
    <source>
        <dbReference type="EMBL" id="MEQ2290935.1"/>
    </source>
</evidence>
<gene>
    <name evidence="1" type="ORF">AMECASPLE_008206</name>
</gene>
<organism evidence="1 2">
    <name type="scientific">Ameca splendens</name>
    <dbReference type="NCBI Taxonomy" id="208324"/>
    <lineage>
        <taxon>Eukaryota</taxon>
        <taxon>Metazoa</taxon>
        <taxon>Chordata</taxon>
        <taxon>Craniata</taxon>
        <taxon>Vertebrata</taxon>
        <taxon>Euteleostomi</taxon>
        <taxon>Actinopterygii</taxon>
        <taxon>Neopterygii</taxon>
        <taxon>Teleostei</taxon>
        <taxon>Neoteleostei</taxon>
        <taxon>Acanthomorphata</taxon>
        <taxon>Ovalentaria</taxon>
        <taxon>Atherinomorphae</taxon>
        <taxon>Cyprinodontiformes</taxon>
        <taxon>Goodeidae</taxon>
        <taxon>Ameca</taxon>
    </lineage>
</organism>
<sequence length="131" mass="15355">MYGIGQVTLFRVKGWRASDDWLGQENLKFTPYWSGRRLMAYQGPELFLAFTRREVQHILVTSLFHLYKKRMTTRPPYSKVSCIKAGKCREEQHGSGRFSIQFYLIHKYFTNPKGKLNTFDDKDHEKLTGGA</sequence>
<dbReference type="Proteomes" id="UP001469553">
    <property type="component" value="Unassembled WGS sequence"/>
</dbReference>
<evidence type="ECO:0000313" key="2">
    <source>
        <dbReference type="Proteomes" id="UP001469553"/>
    </source>
</evidence>
<accession>A0ABV0YAZ4</accession>
<protein>
    <submittedName>
        <fullName evidence="1">Uncharacterized protein</fullName>
    </submittedName>
</protein>
<reference evidence="1 2" key="1">
    <citation type="submission" date="2021-06" db="EMBL/GenBank/DDBJ databases">
        <authorList>
            <person name="Palmer J.M."/>
        </authorList>
    </citation>
    <scope>NUCLEOTIDE SEQUENCE [LARGE SCALE GENOMIC DNA]</scope>
    <source>
        <strain evidence="1 2">AS_MEX2019</strain>
        <tissue evidence="1">Muscle</tissue>
    </source>
</reference>